<reference evidence="2" key="1">
    <citation type="submission" date="2022-12" db="EMBL/GenBank/DDBJ databases">
        <title>Chromosome-level genome assembly of the bean flower thrips Megalurothrips usitatus.</title>
        <authorList>
            <person name="Ma L."/>
            <person name="Liu Q."/>
            <person name="Li H."/>
            <person name="Cai W."/>
        </authorList>
    </citation>
    <scope>NUCLEOTIDE SEQUENCE</scope>
    <source>
        <strain evidence="2">Cailab_2022a</strain>
    </source>
</reference>
<evidence type="ECO:0000313" key="2">
    <source>
        <dbReference type="EMBL" id="KAJ1528661.1"/>
    </source>
</evidence>
<evidence type="ECO:0000313" key="3">
    <source>
        <dbReference type="Proteomes" id="UP001075354"/>
    </source>
</evidence>
<dbReference type="InterPro" id="IPR011333">
    <property type="entry name" value="SKP1/BTB/POZ_sf"/>
</dbReference>
<dbReference type="Gene3D" id="3.30.710.10">
    <property type="entry name" value="Potassium Channel Kv1.1, Chain A"/>
    <property type="match status" value="1"/>
</dbReference>
<dbReference type="SUPFAM" id="SSF54695">
    <property type="entry name" value="POZ domain"/>
    <property type="match status" value="1"/>
</dbReference>
<keyword evidence="3" id="KW-1185">Reference proteome</keyword>
<protein>
    <recommendedName>
        <fullName evidence="1">BTB domain-containing protein</fullName>
    </recommendedName>
</protein>
<dbReference type="Proteomes" id="UP001075354">
    <property type="component" value="Chromosome 4"/>
</dbReference>
<feature type="domain" description="BTB" evidence="1">
    <location>
        <begin position="1"/>
        <end position="65"/>
    </location>
</feature>
<organism evidence="2 3">
    <name type="scientific">Megalurothrips usitatus</name>
    <name type="common">bean blossom thrips</name>
    <dbReference type="NCBI Taxonomy" id="439358"/>
    <lineage>
        <taxon>Eukaryota</taxon>
        <taxon>Metazoa</taxon>
        <taxon>Ecdysozoa</taxon>
        <taxon>Arthropoda</taxon>
        <taxon>Hexapoda</taxon>
        <taxon>Insecta</taxon>
        <taxon>Pterygota</taxon>
        <taxon>Neoptera</taxon>
        <taxon>Paraneoptera</taxon>
        <taxon>Thysanoptera</taxon>
        <taxon>Terebrantia</taxon>
        <taxon>Thripoidea</taxon>
        <taxon>Thripidae</taxon>
        <taxon>Megalurothrips</taxon>
    </lineage>
</organism>
<dbReference type="EMBL" id="JAPTSV010000004">
    <property type="protein sequence ID" value="KAJ1528661.1"/>
    <property type="molecule type" value="Genomic_DNA"/>
</dbReference>
<dbReference type="Pfam" id="PF00651">
    <property type="entry name" value="BTB"/>
    <property type="match status" value="1"/>
</dbReference>
<dbReference type="InterPro" id="IPR000210">
    <property type="entry name" value="BTB/POZ_dom"/>
</dbReference>
<dbReference type="AlphaFoldDB" id="A0AAV7XQU4"/>
<evidence type="ECO:0000259" key="1">
    <source>
        <dbReference type="Pfam" id="PF00651"/>
    </source>
</evidence>
<name>A0AAV7XQU4_9NEOP</name>
<sequence>MLKGDFKEAKEGSVDFTGVPEKVAEKFLEFLYLGHVEDMAGLELEVLALADKYLVKELKRECEVRLWTVKPLRAVELLERAYELPAVSGDLKKWFIRIIIDNWALLKNTAEWASFQQSRPSVAEVIVVCTSENSCVTSQIH</sequence>
<proteinExistence type="predicted"/>
<comment type="caution">
    <text evidence="2">The sequence shown here is derived from an EMBL/GenBank/DDBJ whole genome shotgun (WGS) entry which is preliminary data.</text>
</comment>
<dbReference type="PANTHER" id="PTHR24413">
    <property type="entry name" value="SPECKLE-TYPE POZ PROTEIN"/>
    <property type="match status" value="1"/>
</dbReference>
<dbReference type="CDD" id="cd18186">
    <property type="entry name" value="BTB_POZ_ZBTB_KLHL-like"/>
    <property type="match status" value="1"/>
</dbReference>
<accession>A0AAV7XQU4</accession>
<gene>
    <name evidence="2" type="ORF">ONE63_007055</name>
</gene>